<keyword evidence="6 8" id="KW-0675">Receptor</keyword>
<evidence type="ECO:0000256" key="7">
    <source>
        <dbReference type="ARBA" id="ARBA00023224"/>
    </source>
</evidence>
<evidence type="ECO:0000256" key="9">
    <source>
        <dbReference type="SAM" id="Phobius"/>
    </source>
</evidence>
<evidence type="ECO:0000313" key="12">
    <source>
        <dbReference type="RefSeq" id="XP_006819787.1"/>
    </source>
</evidence>
<evidence type="ECO:0000256" key="3">
    <source>
        <dbReference type="ARBA" id="ARBA00022989"/>
    </source>
</evidence>
<comment type="subcellular location">
    <subcellularLocation>
        <location evidence="1">Membrane</location>
        <topology evidence="1">Multi-pass membrane protein</topology>
    </subcellularLocation>
</comment>
<dbReference type="Pfam" id="PF00001">
    <property type="entry name" value="7tm_1"/>
    <property type="match status" value="1"/>
</dbReference>
<name>A0ABM0MIE6_SACKO</name>
<reference evidence="12" key="1">
    <citation type="submission" date="2025-08" db="UniProtKB">
        <authorList>
            <consortium name="RefSeq"/>
        </authorList>
    </citation>
    <scope>IDENTIFICATION</scope>
    <source>
        <tissue evidence="12">Testes</tissue>
    </source>
</reference>
<evidence type="ECO:0000256" key="4">
    <source>
        <dbReference type="ARBA" id="ARBA00023040"/>
    </source>
</evidence>
<evidence type="ECO:0000256" key="8">
    <source>
        <dbReference type="RuleBase" id="RU000688"/>
    </source>
</evidence>
<dbReference type="SUPFAM" id="SSF81321">
    <property type="entry name" value="Family A G protein-coupled receptor-like"/>
    <property type="match status" value="1"/>
</dbReference>
<keyword evidence="4 8" id="KW-0297">G-protein coupled receptor</keyword>
<accession>A0ABM0MIE6</accession>
<dbReference type="InterPro" id="IPR000276">
    <property type="entry name" value="GPCR_Rhodpsn"/>
</dbReference>
<evidence type="ECO:0000256" key="6">
    <source>
        <dbReference type="ARBA" id="ARBA00023170"/>
    </source>
</evidence>
<feature type="transmembrane region" description="Helical" evidence="9">
    <location>
        <begin position="37"/>
        <end position="59"/>
    </location>
</feature>
<comment type="similarity">
    <text evidence="8">Belongs to the G-protein coupled receptor 1 family.</text>
</comment>
<keyword evidence="11" id="KW-1185">Reference proteome</keyword>
<dbReference type="Gene3D" id="1.20.1070.10">
    <property type="entry name" value="Rhodopsin 7-helix transmembrane proteins"/>
    <property type="match status" value="1"/>
</dbReference>
<sequence length="288" mass="32709">MADLCFLCSAVPVFWVQHASSDVQIDYSAVGVGICKVVVIFSPDMCFIVSTMTVVVLTVERYVAICWPMKFKTMSTRPRAVTTIVLTWLLAAMLKSPQIYFADIVYQCLDWSSYTNNTEEFPTDIVKCDFCSIAKHGDYTCLIWKRLLTVDSLLILLVIPLITTLYSLIVLQLRRLSRTAATGSAASSTRMKQQVVRMLMVTIAVFIICITPLRVLNLLSIWDYRIPENLVWGLVNMARIMQYTNSAVNPIIYNIMSDKYRQSFKEAFGFICESQPKDSPPETQNTRI</sequence>
<keyword evidence="3 9" id="KW-1133">Transmembrane helix</keyword>
<evidence type="ECO:0000256" key="1">
    <source>
        <dbReference type="ARBA" id="ARBA00004141"/>
    </source>
</evidence>
<evidence type="ECO:0000313" key="11">
    <source>
        <dbReference type="Proteomes" id="UP000694865"/>
    </source>
</evidence>
<evidence type="ECO:0000256" key="5">
    <source>
        <dbReference type="ARBA" id="ARBA00023136"/>
    </source>
</evidence>
<protein>
    <submittedName>
        <fullName evidence="12">Growth hormone secretagogue receptor type 1-like</fullName>
    </submittedName>
</protein>
<feature type="domain" description="G-protein coupled receptors family 1 profile" evidence="10">
    <location>
        <begin position="1"/>
        <end position="253"/>
    </location>
</feature>
<evidence type="ECO:0000259" key="10">
    <source>
        <dbReference type="PROSITE" id="PS50262"/>
    </source>
</evidence>
<dbReference type="PANTHER" id="PTHR24243:SF233">
    <property type="entry name" value="THYROTROPIN-RELEASING HORMONE RECEPTOR"/>
    <property type="match status" value="1"/>
</dbReference>
<dbReference type="PROSITE" id="PS00237">
    <property type="entry name" value="G_PROTEIN_RECEP_F1_1"/>
    <property type="match status" value="1"/>
</dbReference>
<dbReference type="PROSITE" id="PS50262">
    <property type="entry name" value="G_PROTEIN_RECEP_F1_2"/>
    <property type="match status" value="1"/>
</dbReference>
<gene>
    <name evidence="12" type="primary">LOC102801416</name>
</gene>
<feature type="transmembrane region" description="Helical" evidence="9">
    <location>
        <begin position="80"/>
        <end position="101"/>
    </location>
</feature>
<dbReference type="RefSeq" id="XP_006819787.1">
    <property type="nucleotide sequence ID" value="XM_006819724.1"/>
</dbReference>
<keyword evidence="5 9" id="KW-0472">Membrane</keyword>
<keyword evidence="2 8" id="KW-0812">Transmembrane</keyword>
<keyword evidence="7 8" id="KW-0807">Transducer</keyword>
<dbReference type="GeneID" id="102801416"/>
<organism evidence="11 12">
    <name type="scientific">Saccoglossus kowalevskii</name>
    <name type="common">Acorn worm</name>
    <dbReference type="NCBI Taxonomy" id="10224"/>
    <lineage>
        <taxon>Eukaryota</taxon>
        <taxon>Metazoa</taxon>
        <taxon>Hemichordata</taxon>
        <taxon>Enteropneusta</taxon>
        <taxon>Harrimaniidae</taxon>
        <taxon>Saccoglossus</taxon>
    </lineage>
</organism>
<dbReference type="PANTHER" id="PTHR24243">
    <property type="entry name" value="G-PROTEIN COUPLED RECEPTOR"/>
    <property type="match status" value="1"/>
</dbReference>
<evidence type="ECO:0000256" key="2">
    <source>
        <dbReference type="ARBA" id="ARBA00022692"/>
    </source>
</evidence>
<feature type="transmembrane region" description="Helical" evidence="9">
    <location>
        <begin position="195"/>
        <end position="215"/>
    </location>
</feature>
<dbReference type="PRINTS" id="PR00237">
    <property type="entry name" value="GPCRRHODOPSN"/>
</dbReference>
<dbReference type="InterPro" id="IPR017452">
    <property type="entry name" value="GPCR_Rhodpsn_7TM"/>
</dbReference>
<dbReference type="Proteomes" id="UP000694865">
    <property type="component" value="Unplaced"/>
</dbReference>
<feature type="transmembrane region" description="Helical" evidence="9">
    <location>
        <begin position="153"/>
        <end position="174"/>
    </location>
</feature>
<proteinExistence type="inferred from homology"/>